<dbReference type="PATRIC" id="fig|1238180.3.peg.2876"/>
<protein>
    <submittedName>
        <fullName evidence="1">Uncharacterized protein</fullName>
    </submittedName>
</protein>
<accession>M2Q5K9</accession>
<organism evidence="1 2">
    <name type="scientific">Amycolatopsis azurea DSM 43854</name>
    <dbReference type="NCBI Taxonomy" id="1238180"/>
    <lineage>
        <taxon>Bacteria</taxon>
        <taxon>Bacillati</taxon>
        <taxon>Actinomycetota</taxon>
        <taxon>Actinomycetes</taxon>
        <taxon>Pseudonocardiales</taxon>
        <taxon>Pseudonocardiaceae</taxon>
        <taxon>Amycolatopsis</taxon>
    </lineage>
</organism>
<evidence type="ECO:0000313" key="1">
    <source>
        <dbReference type="EMBL" id="EMD27265.1"/>
    </source>
</evidence>
<dbReference type="EMBL" id="ANMG01000023">
    <property type="protein sequence ID" value="EMD27265.1"/>
    <property type="molecule type" value="Genomic_DNA"/>
</dbReference>
<evidence type="ECO:0000313" key="2">
    <source>
        <dbReference type="Proteomes" id="UP000014137"/>
    </source>
</evidence>
<sequence length="38" mass="4199">MCPCGRHQAIVPNYKNVSPGVVDDVIKKLTCLSKGWLQ</sequence>
<dbReference type="Proteomes" id="UP000014137">
    <property type="component" value="Unassembled WGS sequence"/>
</dbReference>
<reference evidence="1 2" key="1">
    <citation type="submission" date="2012-10" db="EMBL/GenBank/DDBJ databases">
        <title>Genome assembly of Amycolatopsis azurea DSM 43854.</title>
        <authorList>
            <person name="Khatri I."/>
            <person name="Kaur I."/>
            <person name="Subramanian S."/>
            <person name="Mayilraj S."/>
        </authorList>
    </citation>
    <scope>NUCLEOTIDE SEQUENCE [LARGE SCALE GENOMIC DNA]</scope>
    <source>
        <strain evidence="1 2">DSM 43854</strain>
    </source>
</reference>
<gene>
    <name evidence="1" type="ORF">C791_2277</name>
</gene>
<proteinExistence type="predicted"/>
<comment type="caution">
    <text evidence="1">The sequence shown here is derived from an EMBL/GenBank/DDBJ whole genome shotgun (WGS) entry which is preliminary data.</text>
</comment>
<name>M2Q5K9_9PSEU</name>
<dbReference type="AlphaFoldDB" id="M2Q5K9"/>